<evidence type="ECO:0000256" key="4">
    <source>
        <dbReference type="ARBA" id="ARBA00022692"/>
    </source>
</evidence>
<evidence type="ECO:0000256" key="12">
    <source>
        <dbReference type="ARBA" id="ARBA00023224"/>
    </source>
</evidence>
<dbReference type="GO" id="GO:0001525">
    <property type="term" value="P:angiogenesis"/>
    <property type="evidence" value="ECO:0007669"/>
    <property type="project" value="TreeGrafter"/>
</dbReference>
<feature type="domain" description="G-protein coupled receptors family 2 profile 2" evidence="16">
    <location>
        <begin position="147"/>
        <end position="393"/>
    </location>
</feature>
<dbReference type="PROSITE" id="PS50227">
    <property type="entry name" value="G_PROTEIN_RECEP_F2_3"/>
    <property type="match status" value="1"/>
</dbReference>
<evidence type="ECO:0000256" key="3">
    <source>
        <dbReference type="ARBA" id="ARBA00022475"/>
    </source>
</evidence>
<evidence type="ECO:0000256" key="6">
    <source>
        <dbReference type="ARBA" id="ARBA00022989"/>
    </source>
</evidence>
<keyword evidence="8 13" id="KW-0472">Membrane</keyword>
<keyword evidence="17" id="KW-1185">Reference proteome</keyword>
<evidence type="ECO:0000256" key="1">
    <source>
        <dbReference type="ARBA" id="ARBA00004651"/>
    </source>
</evidence>
<dbReference type="FunFam" id="4.10.1240.10:FF:000011">
    <property type="entry name" value="Calcitonin gene-related peptide type 1 receptor"/>
    <property type="match status" value="1"/>
</dbReference>
<evidence type="ECO:0000259" key="15">
    <source>
        <dbReference type="PROSITE" id="PS50227"/>
    </source>
</evidence>
<dbReference type="RefSeq" id="XP_031422648.1">
    <property type="nucleotide sequence ID" value="XM_031566788.2"/>
</dbReference>
<feature type="transmembrane region" description="Helical" evidence="13">
    <location>
        <begin position="259"/>
        <end position="283"/>
    </location>
</feature>
<name>A0A6P3VN88_CLUHA</name>
<dbReference type="SUPFAM" id="SSF111418">
    <property type="entry name" value="Hormone receptor domain"/>
    <property type="match status" value="1"/>
</dbReference>
<comment type="subcellular location">
    <subcellularLocation>
        <location evidence="1">Cell membrane</location>
        <topology evidence="1">Multi-pass membrane protein</topology>
    </subcellularLocation>
</comment>
<feature type="transmembrane region" description="Helical" evidence="13">
    <location>
        <begin position="339"/>
        <end position="356"/>
    </location>
</feature>
<dbReference type="PROSITE" id="PS00650">
    <property type="entry name" value="G_PROTEIN_RECEP_F2_2"/>
    <property type="match status" value="1"/>
</dbReference>
<dbReference type="PANTHER" id="PTHR45620:SF4">
    <property type="entry name" value="CALCITONIN RECEPTOR"/>
    <property type="match status" value="1"/>
</dbReference>
<accession>A0A6P3VN88</accession>
<comment type="similarity">
    <text evidence="2">Belongs to the G-protein coupled receptor 2 family.</text>
</comment>
<dbReference type="AlphaFoldDB" id="A0A6P3VN88"/>
<dbReference type="GO" id="GO:0001635">
    <property type="term" value="F:calcitonin gene-related peptide receptor activity"/>
    <property type="evidence" value="ECO:0007669"/>
    <property type="project" value="TreeGrafter"/>
</dbReference>
<dbReference type="PROSITE" id="PS00649">
    <property type="entry name" value="G_PROTEIN_RECEP_F2_1"/>
    <property type="match status" value="1"/>
</dbReference>
<keyword evidence="6 13" id="KW-1133">Transmembrane helix</keyword>
<feature type="transmembrane region" description="Helical" evidence="13">
    <location>
        <begin position="231"/>
        <end position="252"/>
    </location>
</feature>
<dbReference type="GeneID" id="105894280"/>
<keyword evidence="11" id="KW-0325">Glycoprotein</keyword>
<dbReference type="PANTHER" id="PTHR45620">
    <property type="entry name" value="PDF RECEPTOR-LIKE PROTEIN-RELATED"/>
    <property type="match status" value="1"/>
</dbReference>
<feature type="chain" id="PRO_5044646591" evidence="14">
    <location>
        <begin position="20"/>
        <end position="479"/>
    </location>
</feature>
<evidence type="ECO:0000256" key="14">
    <source>
        <dbReference type="SAM" id="SignalP"/>
    </source>
</evidence>
<feature type="transmembrane region" description="Helical" evidence="13">
    <location>
        <begin position="295"/>
        <end position="318"/>
    </location>
</feature>
<dbReference type="InterPro" id="IPR017983">
    <property type="entry name" value="GPCR_2_secretin-like_CS"/>
</dbReference>
<dbReference type="PRINTS" id="PR00249">
    <property type="entry name" value="GPCRSECRETIN"/>
</dbReference>
<sequence length="479" mass="54615">MKRGTLSFLIFTLTQVIEMHSPVEILARISDPEHNITMSNMSLTRKQILAEQFECFLKLLHGPSHLDNDAYCNGTWDGWMCWADTPPGTASQHCPSYFKDFDPHEKVTKVCNRDGQWFRHPESNRIWSNYTLCSAFTGDKLKVALIQYYLAIVGQSLSLLFLLISFCIFSSLKSLSCQRITLHKNMFLSFIFNSIITIVWLSGAVEQHYIANSHIGCKILSILIFYSVSTNFFWMLCEGIYLHTLIIVAVFVGEQQLGWYYALGWAFPVVPVVTYTIARWLFYNNGCWLTADSNFIYIIHGPLHVALVVNLFFLLNIVRVLITKLKVSHSAESNTYMKAVRATLILVPLLGAQFIVMPSQPKERTAKAIYEFIMNLFMHFQGFLVALLFCFCNTEVQGALKRQWWLYTAQWRGQLWTSDSHGFHTGASITETSRATISLSCQDVEDKITLKHQHNGDSNGICSCSSDPNVPKLLETTEV</sequence>
<dbReference type="GeneTree" id="ENSGT00940000155380"/>
<dbReference type="GO" id="GO:0007189">
    <property type="term" value="P:adenylate cyclase-activating G protein-coupled receptor signaling pathway"/>
    <property type="evidence" value="ECO:0007669"/>
    <property type="project" value="TreeGrafter"/>
</dbReference>
<feature type="transmembrane region" description="Helical" evidence="13">
    <location>
        <begin position="190"/>
        <end position="211"/>
    </location>
</feature>
<dbReference type="Proteomes" id="UP000515152">
    <property type="component" value="Chromosome 4"/>
</dbReference>
<evidence type="ECO:0000313" key="19">
    <source>
        <dbReference type="RefSeq" id="XP_031422647.1"/>
    </source>
</evidence>
<dbReference type="Pfam" id="PF02793">
    <property type="entry name" value="HRM"/>
    <property type="match status" value="1"/>
</dbReference>
<evidence type="ECO:0000313" key="20">
    <source>
        <dbReference type="RefSeq" id="XP_031422648.1"/>
    </source>
</evidence>
<keyword evidence="5 14" id="KW-0732">Signal</keyword>
<evidence type="ECO:0000256" key="10">
    <source>
        <dbReference type="ARBA" id="ARBA00023170"/>
    </source>
</evidence>
<dbReference type="PRINTS" id="PR01350">
    <property type="entry name" value="CTRFAMILY"/>
</dbReference>
<keyword evidence="9" id="KW-1015">Disulfide bond</keyword>
<feature type="transmembrane region" description="Helical" evidence="13">
    <location>
        <begin position="148"/>
        <end position="169"/>
    </location>
</feature>
<reference evidence="18 19" key="1">
    <citation type="submission" date="2025-04" db="UniProtKB">
        <authorList>
            <consortium name="RefSeq"/>
        </authorList>
    </citation>
    <scope>IDENTIFICATION</scope>
</reference>
<keyword evidence="4 13" id="KW-0812">Transmembrane</keyword>
<keyword evidence="12" id="KW-0807">Transducer</keyword>
<keyword evidence="7" id="KW-0297">G-protein coupled receptor</keyword>
<evidence type="ECO:0000256" key="5">
    <source>
        <dbReference type="ARBA" id="ARBA00022729"/>
    </source>
</evidence>
<dbReference type="Gene3D" id="4.10.1240.10">
    <property type="entry name" value="GPCR, family 2, extracellular hormone receptor domain"/>
    <property type="match status" value="1"/>
</dbReference>
<evidence type="ECO:0000256" key="7">
    <source>
        <dbReference type="ARBA" id="ARBA00023040"/>
    </source>
</evidence>
<dbReference type="OrthoDB" id="16753at2759"/>
<dbReference type="CTD" id="100537117"/>
<dbReference type="InterPro" id="IPR036445">
    <property type="entry name" value="GPCR_2_extracell_dom_sf"/>
</dbReference>
<feature type="transmembrane region" description="Helical" evidence="13">
    <location>
        <begin position="368"/>
        <end position="392"/>
    </location>
</feature>
<evidence type="ECO:0000256" key="9">
    <source>
        <dbReference type="ARBA" id="ARBA00023157"/>
    </source>
</evidence>
<dbReference type="RefSeq" id="XP_031422647.1">
    <property type="nucleotide sequence ID" value="XM_031566787.2"/>
</dbReference>
<feature type="signal peptide" evidence="14">
    <location>
        <begin position="1"/>
        <end position="19"/>
    </location>
</feature>
<dbReference type="GO" id="GO:0004948">
    <property type="term" value="F:calcitonin receptor activity"/>
    <property type="evidence" value="ECO:0007669"/>
    <property type="project" value="InterPro"/>
</dbReference>
<dbReference type="Pfam" id="PF00002">
    <property type="entry name" value="7tm_2"/>
    <property type="match status" value="1"/>
</dbReference>
<dbReference type="SMART" id="SM00008">
    <property type="entry name" value="HormR"/>
    <property type="match status" value="1"/>
</dbReference>
<dbReference type="PROSITE" id="PS50261">
    <property type="entry name" value="G_PROTEIN_RECEP_F2_4"/>
    <property type="match status" value="1"/>
</dbReference>
<evidence type="ECO:0000313" key="17">
    <source>
        <dbReference type="Proteomes" id="UP000515152"/>
    </source>
</evidence>
<keyword evidence="3" id="KW-1003">Cell membrane</keyword>
<dbReference type="Gene3D" id="1.20.1070.10">
    <property type="entry name" value="Rhodopsin 7-helix transmembrane proteins"/>
    <property type="match status" value="1"/>
</dbReference>
<keyword evidence="10 18" id="KW-0675">Receptor</keyword>
<dbReference type="KEGG" id="char:105894280"/>
<evidence type="ECO:0000313" key="18">
    <source>
        <dbReference type="RefSeq" id="XP_012676215.2"/>
    </source>
</evidence>
<dbReference type="InterPro" id="IPR050332">
    <property type="entry name" value="GPCR_2"/>
</dbReference>
<dbReference type="InterPro" id="IPR003287">
    <property type="entry name" value="GPCR_2_calcitonin_rcpt_fam"/>
</dbReference>
<dbReference type="InterPro" id="IPR001879">
    <property type="entry name" value="GPCR_2_extracellular_dom"/>
</dbReference>
<dbReference type="GO" id="GO:0005886">
    <property type="term" value="C:plasma membrane"/>
    <property type="evidence" value="ECO:0007669"/>
    <property type="project" value="UniProtKB-SubCell"/>
</dbReference>
<dbReference type="GO" id="GO:0001605">
    <property type="term" value="F:adrenomedullin receptor activity"/>
    <property type="evidence" value="ECO:0007669"/>
    <property type="project" value="TreeGrafter"/>
</dbReference>
<evidence type="ECO:0000256" key="11">
    <source>
        <dbReference type="ARBA" id="ARBA00023180"/>
    </source>
</evidence>
<evidence type="ECO:0000256" key="13">
    <source>
        <dbReference type="SAM" id="Phobius"/>
    </source>
</evidence>
<dbReference type="GO" id="GO:0007166">
    <property type="term" value="P:cell surface receptor signaling pathway"/>
    <property type="evidence" value="ECO:0007669"/>
    <property type="project" value="InterPro"/>
</dbReference>
<evidence type="ECO:0000259" key="16">
    <source>
        <dbReference type="PROSITE" id="PS50261"/>
    </source>
</evidence>
<dbReference type="RefSeq" id="XP_012676215.2">
    <property type="nucleotide sequence ID" value="XM_012820761.3"/>
</dbReference>
<gene>
    <name evidence="18 19 20" type="primary">calcrl2</name>
</gene>
<feature type="domain" description="G-protein coupled receptors family 2 profile 1" evidence="15">
    <location>
        <begin position="54"/>
        <end position="137"/>
    </location>
</feature>
<proteinExistence type="inferred from homology"/>
<evidence type="ECO:0000256" key="8">
    <source>
        <dbReference type="ARBA" id="ARBA00023136"/>
    </source>
</evidence>
<evidence type="ECO:0000256" key="2">
    <source>
        <dbReference type="ARBA" id="ARBA00005314"/>
    </source>
</evidence>
<dbReference type="InterPro" id="IPR017981">
    <property type="entry name" value="GPCR_2-like_7TM"/>
</dbReference>
<protein>
    <submittedName>
        <fullName evidence="18 20">Calcitonin gene-related peptide type 1 receptor isoform X1</fullName>
    </submittedName>
    <submittedName>
        <fullName evidence="19">Calcitonin gene-related peptide type 1 receptor isoform X2</fullName>
    </submittedName>
</protein>
<organism evidence="17 18">
    <name type="scientific">Clupea harengus</name>
    <name type="common">Atlantic herring</name>
    <dbReference type="NCBI Taxonomy" id="7950"/>
    <lineage>
        <taxon>Eukaryota</taxon>
        <taxon>Metazoa</taxon>
        <taxon>Chordata</taxon>
        <taxon>Craniata</taxon>
        <taxon>Vertebrata</taxon>
        <taxon>Euteleostomi</taxon>
        <taxon>Actinopterygii</taxon>
        <taxon>Neopterygii</taxon>
        <taxon>Teleostei</taxon>
        <taxon>Clupei</taxon>
        <taxon>Clupeiformes</taxon>
        <taxon>Clupeoidei</taxon>
        <taxon>Clupeidae</taxon>
        <taxon>Clupea</taxon>
    </lineage>
</organism>
<dbReference type="InterPro" id="IPR000832">
    <property type="entry name" value="GPCR_2_secretin-like"/>
</dbReference>